<feature type="region of interest" description="Disordered" evidence="1">
    <location>
        <begin position="78"/>
        <end position="117"/>
    </location>
</feature>
<feature type="signal peptide" evidence="2">
    <location>
        <begin position="1"/>
        <end position="25"/>
    </location>
</feature>
<evidence type="ECO:0000313" key="3">
    <source>
        <dbReference type="EMBL" id="AMG38096.1"/>
    </source>
</evidence>
<feature type="compositionally biased region" description="Basic and acidic residues" evidence="1">
    <location>
        <begin position="81"/>
        <end position="117"/>
    </location>
</feature>
<dbReference type="Proteomes" id="UP000060602">
    <property type="component" value="Chromosome"/>
</dbReference>
<evidence type="ECO:0000256" key="1">
    <source>
        <dbReference type="SAM" id="MobiDB-lite"/>
    </source>
</evidence>
<reference evidence="4" key="1">
    <citation type="submission" date="2015-12" db="EMBL/GenBank/DDBJ databases">
        <title>FDA dAtabase for Regulatory Grade micrObial Sequences (FDA-ARGOS): Supporting development and validation of Infectious Disease Dx tests.</title>
        <authorList>
            <person name="Case J."/>
            <person name="Tallon L."/>
            <person name="Sadzewicz L."/>
            <person name="Sengamalay N."/>
            <person name="Ott S."/>
            <person name="Godinez A."/>
            <person name="Nagaraj S."/>
            <person name="Nadendla S."/>
            <person name="Sichtig H."/>
        </authorList>
    </citation>
    <scope>NUCLEOTIDE SEQUENCE [LARGE SCALE GENOMIC DNA]</scope>
    <source>
        <strain evidence="4">FDAARGOS_147</strain>
    </source>
</reference>
<protein>
    <submittedName>
        <fullName evidence="3">DUF1090 domain-containing protein</fullName>
    </submittedName>
</protein>
<dbReference type="AlphaFoldDB" id="A0A0X8P1C0"/>
<dbReference type="EMBL" id="CP014060">
    <property type="protein sequence ID" value="AMG38096.1"/>
    <property type="molecule type" value="Genomic_DNA"/>
</dbReference>
<organism evidence="3 4">
    <name type="scientific">Alcaligenes xylosoxydans xylosoxydans</name>
    <name type="common">Achromobacter xylosoxidans</name>
    <dbReference type="NCBI Taxonomy" id="85698"/>
    <lineage>
        <taxon>Bacteria</taxon>
        <taxon>Pseudomonadati</taxon>
        <taxon>Pseudomonadota</taxon>
        <taxon>Betaproteobacteria</taxon>
        <taxon>Burkholderiales</taxon>
        <taxon>Alcaligenaceae</taxon>
        <taxon>Achromobacter</taxon>
    </lineage>
</organism>
<dbReference type="InterPro" id="IPR009468">
    <property type="entry name" value="DUF1090"/>
</dbReference>
<evidence type="ECO:0000256" key="2">
    <source>
        <dbReference type="SAM" id="SignalP"/>
    </source>
</evidence>
<name>A0A0X8P1C0_ALCXX</name>
<proteinExistence type="predicted"/>
<dbReference type="RefSeq" id="WP_006391998.1">
    <property type="nucleotide sequence ID" value="NZ_CP014060.2"/>
</dbReference>
<feature type="chain" id="PRO_5007069198" evidence="2">
    <location>
        <begin position="26"/>
        <end position="136"/>
    </location>
</feature>
<dbReference type="Pfam" id="PF06476">
    <property type="entry name" value="DUF1090"/>
    <property type="match status" value="1"/>
</dbReference>
<evidence type="ECO:0000313" key="4">
    <source>
        <dbReference type="Proteomes" id="UP000060602"/>
    </source>
</evidence>
<accession>A0A0X8P1C0</accession>
<gene>
    <name evidence="3" type="ORF">AL504_20000</name>
</gene>
<sequence length="136" mass="14710">MSALTKTLLALASAGALLGALPAHAQATTDCSAQRGCAAKFCQLENEIAYARANNNTHRVAGLQKALAEAKANCTDSRLQSQREADVRDKQNKVSEREDELKAARAKGKQEKIDKAQRKLDEARAEYDAALADLNR</sequence>
<keyword evidence="2" id="KW-0732">Signal</keyword>